<feature type="compositionally biased region" description="Basic and acidic residues" evidence="1">
    <location>
        <begin position="297"/>
        <end position="309"/>
    </location>
</feature>
<feature type="compositionally biased region" description="Polar residues" evidence="1">
    <location>
        <begin position="1"/>
        <end position="11"/>
    </location>
</feature>
<accession>A0AA88GKL7</accession>
<comment type="caution">
    <text evidence="2">The sequence shown here is derived from an EMBL/GenBank/DDBJ whole genome shotgun (WGS) entry which is preliminary data.</text>
</comment>
<proteinExistence type="predicted"/>
<name>A0AA88GKL7_NAELO</name>
<feature type="region of interest" description="Disordered" evidence="1">
    <location>
        <begin position="167"/>
        <end position="189"/>
    </location>
</feature>
<reference evidence="2 3" key="1">
    <citation type="journal article" date="2018" name="BMC Genomics">
        <title>The genome of Naegleria lovaniensis, the basis for a comparative approach to unravel pathogenicity factors of the human pathogenic amoeba N. fowleri.</title>
        <authorList>
            <person name="Liechti N."/>
            <person name="Schurch N."/>
            <person name="Bruggmann R."/>
            <person name="Wittwer M."/>
        </authorList>
    </citation>
    <scope>NUCLEOTIDE SEQUENCE [LARGE SCALE GENOMIC DNA]</scope>
    <source>
        <strain evidence="2 3">ATCC 30569</strain>
    </source>
</reference>
<gene>
    <name evidence="2" type="ORF">C9374_007373</name>
</gene>
<keyword evidence="3" id="KW-1185">Reference proteome</keyword>
<feature type="compositionally biased region" description="Basic and acidic residues" evidence="1">
    <location>
        <begin position="114"/>
        <end position="134"/>
    </location>
</feature>
<evidence type="ECO:0000313" key="2">
    <source>
        <dbReference type="EMBL" id="KAG2379234.1"/>
    </source>
</evidence>
<evidence type="ECO:0000256" key="1">
    <source>
        <dbReference type="SAM" id="MobiDB-lite"/>
    </source>
</evidence>
<sequence length="407" mass="46657">MNDHNSPVDNSSQHRESSTPSPAHYTPQVMMSHPPPSINQDQDKRNVKPPKALHADPFIPSGTFFEERYLGLPPAKDDLYNNAIAKIKFEQKSHNDDNALVRHKKYLKQLQQQKESEKIERTEKQLESERKKQQFADTQAKIRHALINDFDMTKEKVEELMNTKNPCPKEIVGEEKSKQKKSKKEKPEWAMTTEEIEKKEEQEVEDVLDFINNLDFEEYINDFEIKEALSVIQERVTEIRASKEKSANDQLPLDAVDKNVNQATFKKEDDVCSVISSTSSRSESSIKKRRPILENSAQHEQEWNSSTKLEDGSKTRVITLTGNSDTAENIAKIHSKASLGQVVQKASSYTVPIVTHHEKHHAQPTLHFAGEIISTDDSGNQERVLVKMRKDKTNVQNLPYMYRCPSI</sequence>
<feature type="region of interest" description="Disordered" evidence="1">
    <location>
        <begin position="1"/>
        <end position="59"/>
    </location>
</feature>
<dbReference type="PANTHER" id="PTHR41747">
    <property type="entry name" value="CHROMOSOME UNDETERMINED SCAFFOLD_128, WHOLE GENOME SHOTGUN SEQUENCE"/>
    <property type="match status" value="1"/>
</dbReference>
<dbReference type="PANTHER" id="PTHR41747:SF1">
    <property type="entry name" value="CHROMOSOME UNDETERMINED SCAFFOLD_128, WHOLE GENOME SHOTGUN SEQUENCE"/>
    <property type="match status" value="1"/>
</dbReference>
<evidence type="ECO:0000313" key="3">
    <source>
        <dbReference type="Proteomes" id="UP000816034"/>
    </source>
</evidence>
<dbReference type="Proteomes" id="UP000816034">
    <property type="component" value="Unassembled WGS sequence"/>
</dbReference>
<dbReference type="EMBL" id="PYSW02000029">
    <property type="protein sequence ID" value="KAG2379234.1"/>
    <property type="molecule type" value="Genomic_DNA"/>
</dbReference>
<feature type="region of interest" description="Disordered" evidence="1">
    <location>
        <begin position="109"/>
        <end position="137"/>
    </location>
</feature>
<dbReference type="AlphaFoldDB" id="A0AA88GKL7"/>
<organism evidence="2 3">
    <name type="scientific">Naegleria lovaniensis</name>
    <name type="common">Amoeba</name>
    <dbReference type="NCBI Taxonomy" id="51637"/>
    <lineage>
        <taxon>Eukaryota</taxon>
        <taxon>Discoba</taxon>
        <taxon>Heterolobosea</taxon>
        <taxon>Tetramitia</taxon>
        <taxon>Eutetramitia</taxon>
        <taxon>Vahlkampfiidae</taxon>
        <taxon>Naegleria</taxon>
    </lineage>
</organism>
<dbReference type="RefSeq" id="XP_044546496.1">
    <property type="nucleotide sequence ID" value="XM_044697331.1"/>
</dbReference>
<feature type="region of interest" description="Disordered" evidence="1">
    <location>
        <begin position="277"/>
        <end position="309"/>
    </location>
</feature>
<protein>
    <submittedName>
        <fullName evidence="2">Uncharacterized protein</fullName>
    </submittedName>
</protein>
<dbReference type="GeneID" id="68099827"/>